<dbReference type="AlphaFoldDB" id="A0A0L7R9U3"/>
<protein>
    <submittedName>
        <fullName evidence="2">Uncharacterized protein</fullName>
    </submittedName>
</protein>
<dbReference type="OrthoDB" id="7700717at2759"/>
<accession>A0A0L7R9U3</accession>
<feature type="region of interest" description="Disordered" evidence="1">
    <location>
        <begin position="269"/>
        <end position="320"/>
    </location>
</feature>
<dbReference type="EMBL" id="KQ414626">
    <property type="protein sequence ID" value="KOC67526.1"/>
    <property type="molecule type" value="Genomic_DNA"/>
</dbReference>
<feature type="compositionally biased region" description="Basic and acidic residues" evidence="1">
    <location>
        <begin position="286"/>
        <end position="299"/>
    </location>
</feature>
<sequence length="320" mass="36685">MDNRRKVSTHAAAAAAASGNNWTTYPNSSRHVHANGFREECANERREVRLPGGRSSEESVVEIDETDVNKNNVRLNSVYFSIVLVYPDESVYVKVVPKHNNAALREKYQRFNGHPSYNVPEAVTAMRRLEKLKELQMKRDMTERYYTQEIKRLIGEYYFGPKVASPSFRPNGRLQTSSFQPEDRVKKNLEPCGTMTTITRLDCGCIQETTRPIFTTAKGRVQRRNCSQSQDEIFLKLASTIPQEHLLSSLEQRKDKYRAKMKKRLSLDPRMCPKIPPAGDQGFETENEKRNDTEEREISEPISRPTSPCRKFSDTSATSV</sequence>
<feature type="compositionally biased region" description="Polar residues" evidence="1">
    <location>
        <begin position="18"/>
        <end position="27"/>
    </location>
</feature>
<reference evidence="2 3" key="1">
    <citation type="submission" date="2015-07" db="EMBL/GenBank/DDBJ databases">
        <title>The genome of Habropoda laboriosa.</title>
        <authorList>
            <person name="Pan H."/>
            <person name="Kapheim K."/>
        </authorList>
    </citation>
    <scope>NUCLEOTIDE SEQUENCE [LARGE SCALE GENOMIC DNA]</scope>
    <source>
        <strain evidence="2">0110345459</strain>
    </source>
</reference>
<organism evidence="2 3">
    <name type="scientific">Habropoda laboriosa</name>
    <dbReference type="NCBI Taxonomy" id="597456"/>
    <lineage>
        <taxon>Eukaryota</taxon>
        <taxon>Metazoa</taxon>
        <taxon>Ecdysozoa</taxon>
        <taxon>Arthropoda</taxon>
        <taxon>Hexapoda</taxon>
        <taxon>Insecta</taxon>
        <taxon>Pterygota</taxon>
        <taxon>Neoptera</taxon>
        <taxon>Endopterygota</taxon>
        <taxon>Hymenoptera</taxon>
        <taxon>Apocrita</taxon>
        <taxon>Aculeata</taxon>
        <taxon>Apoidea</taxon>
        <taxon>Anthophila</taxon>
        <taxon>Apidae</taxon>
        <taxon>Habropoda</taxon>
    </lineage>
</organism>
<dbReference type="Proteomes" id="UP000053825">
    <property type="component" value="Unassembled WGS sequence"/>
</dbReference>
<evidence type="ECO:0000256" key="1">
    <source>
        <dbReference type="SAM" id="MobiDB-lite"/>
    </source>
</evidence>
<feature type="region of interest" description="Disordered" evidence="1">
    <location>
        <begin position="1"/>
        <end position="27"/>
    </location>
</feature>
<evidence type="ECO:0000313" key="3">
    <source>
        <dbReference type="Proteomes" id="UP000053825"/>
    </source>
</evidence>
<name>A0A0L7R9U3_9HYME</name>
<keyword evidence="3" id="KW-1185">Reference proteome</keyword>
<evidence type="ECO:0000313" key="2">
    <source>
        <dbReference type="EMBL" id="KOC67526.1"/>
    </source>
</evidence>
<proteinExistence type="predicted"/>
<gene>
    <name evidence="2" type="ORF">WH47_10978</name>
</gene>